<accession>A0A392LWB2</accession>
<dbReference type="AlphaFoldDB" id="A0A392LWB2"/>
<sequence length="125" mass="14816">MGSWVNGQWIWNFRWKRELSPEEFDLVQDLLQDRVPTRQNLLRRRVIREADNSLCAICGESVESIDHLFTSCDYIFPVWSRGTVSVDTLVDKVKLSSWKWFLSKTPGNPCSFYEWEVQPVLCWSR</sequence>
<name>A0A392LWB2_9FABA</name>
<proteinExistence type="predicted"/>
<dbReference type="EMBL" id="LXQA010000004">
    <property type="protein sequence ID" value="MCH79261.1"/>
    <property type="molecule type" value="Genomic_DNA"/>
</dbReference>
<reference evidence="2 3" key="1">
    <citation type="journal article" date="2018" name="Front. Plant Sci.">
        <title>Red Clover (Trifolium pratense) and Zigzag Clover (T. medium) - A Picture of Genomic Similarities and Differences.</title>
        <authorList>
            <person name="Dluhosova J."/>
            <person name="Istvanek J."/>
            <person name="Nedelnik J."/>
            <person name="Repkova J."/>
        </authorList>
    </citation>
    <scope>NUCLEOTIDE SEQUENCE [LARGE SCALE GENOMIC DNA]</scope>
    <source>
        <strain evidence="3">cv. 10/8</strain>
        <tissue evidence="2">Leaf</tissue>
    </source>
</reference>
<organism evidence="2 3">
    <name type="scientific">Trifolium medium</name>
    <dbReference type="NCBI Taxonomy" id="97028"/>
    <lineage>
        <taxon>Eukaryota</taxon>
        <taxon>Viridiplantae</taxon>
        <taxon>Streptophyta</taxon>
        <taxon>Embryophyta</taxon>
        <taxon>Tracheophyta</taxon>
        <taxon>Spermatophyta</taxon>
        <taxon>Magnoliopsida</taxon>
        <taxon>eudicotyledons</taxon>
        <taxon>Gunneridae</taxon>
        <taxon>Pentapetalae</taxon>
        <taxon>rosids</taxon>
        <taxon>fabids</taxon>
        <taxon>Fabales</taxon>
        <taxon>Fabaceae</taxon>
        <taxon>Papilionoideae</taxon>
        <taxon>50 kb inversion clade</taxon>
        <taxon>NPAAA clade</taxon>
        <taxon>Hologalegina</taxon>
        <taxon>IRL clade</taxon>
        <taxon>Trifolieae</taxon>
        <taxon>Trifolium</taxon>
    </lineage>
</organism>
<dbReference type="InterPro" id="IPR026960">
    <property type="entry name" value="RVT-Znf"/>
</dbReference>
<protein>
    <recommendedName>
        <fullName evidence="1">Reverse transcriptase zinc-binding domain-containing protein</fullName>
    </recommendedName>
</protein>
<feature type="domain" description="Reverse transcriptase zinc-binding" evidence="1">
    <location>
        <begin position="8"/>
        <end position="79"/>
    </location>
</feature>
<evidence type="ECO:0000313" key="2">
    <source>
        <dbReference type="EMBL" id="MCH79261.1"/>
    </source>
</evidence>
<gene>
    <name evidence="2" type="ORF">A2U01_0000007</name>
</gene>
<evidence type="ECO:0000313" key="3">
    <source>
        <dbReference type="Proteomes" id="UP000265520"/>
    </source>
</evidence>
<dbReference type="Proteomes" id="UP000265520">
    <property type="component" value="Unassembled WGS sequence"/>
</dbReference>
<evidence type="ECO:0000259" key="1">
    <source>
        <dbReference type="Pfam" id="PF13966"/>
    </source>
</evidence>
<keyword evidence="3" id="KW-1185">Reference proteome</keyword>
<comment type="caution">
    <text evidence="2">The sequence shown here is derived from an EMBL/GenBank/DDBJ whole genome shotgun (WGS) entry which is preliminary data.</text>
</comment>
<dbReference type="Pfam" id="PF13966">
    <property type="entry name" value="zf-RVT"/>
    <property type="match status" value="1"/>
</dbReference>